<evidence type="ECO:0000256" key="4">
    <source>
        <dbReference type="SAM" id="Phobius"/>
    </source>
</evidence>
<dbReference type="PANTHER" id="PTHR43531:SF14">
    <property type="entry name" value="METHYL-ACCEPTING CHEMOTAXIS PROTEIN I-RELATED"/>
    <property type="match status" value="1"/>
</dbReference>
<evidence type="ECO:0000259" key="5">
    <source>
        <dbReference type="PROSITE" id="PS50111"/>
    </source>
</evidence>
<dbReference type="InterPro" id="IPR051310">
    <property type="entry name" value="MCP_chemotaxis"/>
</dbReference>
<evidence type="ECO:0000256" key="1">
    <source>
        <dbReference type="ARBA" id="ARBA00022481"/>
    </source>
</evidence>
<gene>
    <name evidence="6" type="ORF">PSQ39_14350</name>
</gene>
<dbReference type="RefSeq" id="WP_273927513.1">
    <property type="nucleotide sequence ID" value="NZ_JAQSIO010000005.1"/>
</dbReference>
<dbReference type="SUPFAM" id="SSF58104">
    <property type="entry name" value="Methyl-accepting chemotaxis protein (MCP) signaling domain"/>
    <property type="match status" value="1"/>
</dbReference>
<name>A0ABT5MHH4_9BURK</name>
<feature type="transmembrane region" description="Helical" evidence="4">
    <location>
        <begin position="283"/>
        <end position="305"/>
    </location>
</feature>
<dbReference type="Pfam" id="PF00015">
    <property type="entry name" value="MCPsignal"/>
    <property type="match status" value="1"/>
</dbReference>
<feature type="domain" description="Methyl-accepting transducer" evidence="5">
    <location>
        <begin position="364"/>
        <end position="593"/>
    </location>
</feature>
<accession>A0ABT5MHH4</accession>
<keyword evidence="1" id="KW-0488">Methylation</keyword>
<dbReference type="Proteomes" id="UP001528672">
    <property type="component" value="Unassembled WGS sequence"/>
</dbReference>
<dbReference type="PANTHER" id="PTHR43531">
    <property type="entry name" value="PROTEIN ICFG"/>
    <property type="match status" value="1"/>
</dbReference>
<keyword evidence="4" id="KW-0472">Membrane</keyword>
<keyword evidence="7" id="KW-1185">Reference proteome</keyword>
<dbReference type="PROSITE" id="PS50111">
    <property type="entry name" value="CHEMOTAXIS_TRANSDUC_2"/>
    <property type="match status" value="1"/>
</dbReference>
<dbReference type="InterPro" id="IPR004089">
    <property type="entry name" value="MCPsignal_dom"/>
</dbReference>
<comment type="caution">
    <text evidence="6">The sequence shown here is derived from an EMBL/GenBank/DDBJ whole genome shotgun (WGS) entry which is preliminary data.</text>
</comment>
<sequence>MSTVLFVKAQWEQIQFSTTEREGVQALKQVMPLVKGLVDIQDAHRLAAAGVDARVLQDQGLSEVQQAQQALSQYLQATQDRLNLRDDFSRFHAAWEVARKTQSAIDPATGRTVYQPVLSSALVLLQNLGDNSNLVLDPDIDSFYLINAYVLTLPKMASDVASLRGWASYALARGGLQPQELQRYEVWLAGVLNAGETARAHFARAIKANPTLDKRLPLDFLDRAQQFADRVREPAQFKSTLRPTDLFNEGRAAVEAVFEGYGPGLAALDQLLQQRIEHIQSRLLTVALVLAVFLLLALYFFYAFFLVTQGGLKLISGHLKDMALGDLCRAPSLPWGRDEPARVIVDLRQAYEALRHLIEAVRYCAQELHGAAEQISQISHELSGLTESAAASLEQQAAAMEQISATVANTAVHAQESARLAHSNALVADRGGAVIAEAVSVMGEINGSSQKIGDIIGVIDGIAFQTNILALNAAVEAARAGEQGRGFAVVASEVRALAQRSANAAREIKTLITASIEKADSGTSVVQAAGQTMNEILGNAKQINGLLGTIASGVQEQSSGMQQVGSAIQVLDHDTQRNAAMVEETASAANLLKRQSDVLLRELENFRL</sequence>
<dbReference type="Gene3D" id="1.10.287.950">
    <property type="entry name" value="Methyl-accepting chemotaxis protein"/>
    <property type="match status" value="1"/>
</dbReference>
<reference evidence="6 7" key="1">
    <citation type="submission" date="2023-02" db="EMBL/GenBank/DDBJ databases">
        <title>Bacterial whole genome sequence for Curvibacter sp. HBC28.</title>
        <authorList>
            <person name="Le V."/>
            <person name="Ko S.-R."/>
            <person name="Ahn C.-Y."/>
            <person name="Oh H.-M."/>
        </authorList>
    </citation>
    <scope>NUCLEOTIDE SEQUENCE [LARGE SCALE GENOMIC DNA]</scope>
    <source>
        <strain evidence="6 7">HBC28</strain>
    </source>
</reference>
<dbReference type="CDD" id="cd11386">
    <property type="entry name" value="MCP_signal"/>
    <property type="match status" value="1"/>
</dbReference>
<keyword evidence="3" id="KW-0807">Transducer</keyword>
<evidence type="ECO:0000313" key="6">
    <source>
        <dbReference type="EMBL" id="MDD0815815.1"/>
    </source>
</evidence>
<evidence type="ECO:0000313" key="7">
    <source>
        <dbReference type="Proteomes" id="UP001528672"/>
    </source>
</evidence>
<dbReference type="SMART" id="SM00283">
    <property type="entry name" value="MA"/>
    <property type="match status" value="1"/>
</dbReference>
<keyword evidence="4" id="KW-0812">Transmembrane</keyword>
<keyword evidence="4" id="KW-1133">Transmembrane helix</keyword>
<proteinExistence type="inferred from homology"/>
<organism evidence="6 7">
    <name type="scientific">Curvibacter microcysteis</name>
    <dbReference type="NCBI Taxonomy" id="3026419"/>
    <lineage>
        <taxon>Bacteria</taxon>
        <taxon>Pseudomonadati</taxon>
        <taxon>Pseudomonadota</taxon>
        <taxon>Betaproteobacteria</taxon>
        <taxon>Burkholderiales</taxon>
        <taxon>Comamonadaceae</taxon>
        <taxon>Curvibacter</taxon>
    </lineage>
</organism>
<evidence type="ECO:0000256" key="2">
    <source>
        <dbReference type="ARBA" id="ARBA00029447"/>
    </source>
</evidence>
<dbReference type="EMBL" id="JAQSIO010000005">
    <property type="protein sequence ID" value="MDD0815815.1"/>
    <property type="molecule type" value="Genomic_DNA"/>
</dbReference>
<evidence type="ECO:0000256" key="3">
    <source>
        <dbReference type="PROSITE-ProRule" id="PRU00284"/>
    </source>
</evidence>
<comment type="similarity">
    <text evidence="2">Belongs to the methyl-accepting chemotaxis (MCP) protein family.</text>
</comment>
<protein>
    <submittedName>
        <fullName evidence="6">Methyl-accepting chemotaxis protein</fullName>
    </submittedName>
</protein>